<keyword evidence="3" id="KW-1185">Reference proteome</keyword>
<sequence>MTSLSQCVQWRHSIKGSAGERQLHGLKQDVAEDLNERHEGREGRQQDVEAAQGEGHGPGQKEDQQQPEQRPEDSCTQGTSRVSAERS</sequence>
<protein>
    <submittedName>
        <fullName evidence="2">Uncharacterized protein</fullName>
    </submittedName>
</protein>
<evidence type="ECO:0000313" key="2">
    <source>
        <dbReference type="EMBL" id="PVD21480.1"/>
    </source>
</evidence>
<reference evidence="2 3" key="1">
    <citation type="submission" date="2018-04" db="EMBL/GenBank/DDBJ databases">
        <title>The genome of golden apple snail Pomacea canaliculata provides insight into stress tolerance and invasive adaptation.</title>
        <authorList>
            <person name="Liu C."/>
            <person name="Liu B."/>
            <person name="Ren Y."/>
            <person name="Zhang Y."/>
            <person name="Wang H."/>
            <person name="Li S."/>
            <person name="Jiang F."/>
            <person name="Yin L."/>
            <person name="Zhang G."/>
            <person name="Qian W."/>
            <person name="Fan W."/>
        </authorList>
    </citation>
    <scope>NUCLEOTIDE SEQUENCE [LARGE SCALE GENOMIC DNA]</scope>
    <source>
        <strain evidence="2">SZHN2017</strain>
        <tissue evidence="2">Muscle</tissue>
    </source>
</reference>
<dbReference type="Proteomes" id="UP000245119">
    <property type="component" value="Linkage Group LG12"/>
</dbReference>
<accession>A0A2T7NJX8</accession>
<name>A0A2T7NJX8_POMCA</name>
<gene>
    <name evidence="2" type="ORF">C0Q70_19653</name>
</gene>
<organism evidence="2 3">
    <name type="scientific">Pomacea canaliculata</name>
    <name type="common">Golden apple snail</name>
    <dbReference type="NCBI Taxonomy" id="400727"/>
    <lineage>
        <taxon>Eukaryota</taxon>
        <taxon>Metazoa</taxon>
        <taxon>Spiralia</taxon>
        <taxon>Lophotrochozoa</taxon>
        <taxon>Mollusca</taxon>
        <taxon>Gastropoda</taxon>
        <taxon>Caenogastropoda</taxon>
        <taxon>Architaenioglossa</taxon>
        <taxon>Ampullarioidea</taxon>
        <taxon>Ampullariidae</taxon>
        <taxon>Pomacea</taxon>
    </lineage>
</organism>
<feature type="compositionally biased region" description="Basic and acidic residues" evidence="1">
    <location>
        <begin position="59"/>
        <end position="73"/>
    </location>
</feature>
<dbReference type="AlphaFoldDB" id="A0A2T7NJX8"/>
<evidence type="ECO:0000256" key="1">
    <source>
        <dbReference type="SAM" id="MobiDB-lite"/>
    </source>
</evidence>
<feature type="region of interest" description="Disordered" evidence="1">
    <location>
        <begin position="15"/>
        <end position="87"/>
    </location>
</feature>
<feature type="compositionally biased region" description="Basic and acidic residues" evidence="1">
    <location>
        <begin position="21"/>
        <end position="47"/>
    </location>
</feature>
<evidence type="ECO:0000313" key="3">
    <source>
        <dbReference type="Proteomes" id="UP000245119"/>
    </source>
</evidence>
<dbReference type="EMBL" id="PZQS01000012">
    <property type="protein sequence ID" value="PVD21480.1"/>
    <property type="molecule type" value="Genomic_DNA"/>
</dbReference>
<proteinExistence type="predicted"/>
<comment type="caution">
    <text evidence="2">The sequence shown here is derived from an EMBL/GenBank/DDBJ whole genome shotgun (WGS) entry which is preliminary data.</text>
</comment>
<feature type="compositionally biased region" description="Polar residues" evidence="1">
    <location>
        <begin position="74"/>
        <end position="87"/>
    </location>
</feature>